<organism evidence="1 2">
    <name type="scientific">Campylobacter rectus</name>
    <name type="common">Wolinella recta</name>
    <dbReference type="NCBI Taxonomy" id="203"/>
    <lineage>
        <taxon>Bacteria</taxon>
        <taxon>Pseudomonadati</taxon>
        <taxon>Campylobacterota</taxon>
        <taxon>Epsilonproteobacteria</taxon>
        <taxon>Campylobacterales</taxon>
        <taxon>Campylobacteraceae</taxon>
        <taxon>Campylobacter</taxon>
    </lineage>
</organism>
<dbReference type="Proteomes" id="UP000502377">
    <property type="component" value="Chromosome"/>
</dbReference>
<evidence type="ECO:0000313" key="2">
    <source>
        <dbReference type="Proteomes" id="UP000502377"/>
    </source>
</evidence>
<gene>
    <name evidence="1" type="ORF">CRECT_1339</name>
</gene>
<proteinExistence type="predicted"/>
<evidence type="ECO:0000313" key="1">
    <source>
        <dbReference type="EMBL" id="QCD46993.1"/>
    </source>
</evidence>
<name>A0A6G5QMM8_CAMRE</name>
<protein>
    <submittedName>
        <fullName evidence="1">Uncharacterized protein</fullName>
    </submittedName>
</protein>
<dbReference type="EMBL" id="CP012543">
    <property type="protein sequence ID" value="QCD46993.1"/>
    <property type="molecule type" value="Genomic_DNA"/>
</dbReference>
<dbReference type="KEGG" id="crx:CRECT_1339"/>
<reference evidence="1 2" key="1">
    <citation type="submission" date="2016-07" db="EMBL/GenBank/DDBJ databases">
        <title>Comparative genomics of the Campylobacter concisus group.</title>
        <authorList>
            <person name="Miller W.G."/>
            <person name="Yee E."/>
            <person name="Chapman M.H."/>
            <person name="Huynh S."/>
            <person name="Bono J.L."/>
            <person name="On S.L.W."/>
            <person name="StLeger J."/>
            <person name="Foster G."/>
            <person name="Parker C.T."/>
        </authorList>
    </citation>
    <scope>NUCLEOTIDE SEQUENCE [LARGE SCALE GENOMIC DNA]</scope>
    <source>
        <strain evidence="1 2">ATCC 33238</strain>
    </source>
</reference>
<sequence length="73" mass="7989">MRKIIRNPSCDVCPSGYIWIVWVAQSTSTSPAAPVVKLIYPAGTDKKSIEDEINQNISTNGKIIRITEVSVQG</sequence>
<accession>A0A6G5QMM8</accession>
<dbReference type="RefSeq" id="WP_039888133.1">
    <property type="nucleotide sequence ID" value="NZ_CP012543.1"/>
</dbReference>
<dbReference type="AlphaFoldDB" id="A0A6G5QMM8"/>